<protein>
    <submittedName>
        <fullName evidence="2">Uncharacterized protein</fullName>
    </submittedName>
</protein>
<reference evidence="2" key="1">
    <citation type="journal article" date="2014" name="Int. J. Syst. Evol. Microbiol.">
        <title>Complete genome sequence of Corynebacterium casei LMG S-19264T (=DSM 44701T), isolated from a smear-ripened cheese.</title>
        <authorList>
            <consortium name="US DOE Joint Genome Institute (JGI-PGF)"/>
            <person name="Walter F."/>
            <person name="Albersmeier A."/>
            <person name="Kalinowski J."/>
            <person name="Ruckert C."/>
        </authorList>
    </citation>
    <scope>NUCLEOTIDE SEQUENCE</scope>
    <source>
        <strain evidence="2">VKM Ac-2007</strain>
    </source>
</reference>
<keyword evidence="3" id="KW-1185">Reference proteome</keyword>
<name>A0A9W6I828_9ACTN</name>
<evidence type="ECO:0000256" key="1">
    <source>
        <dbReference type="SAM" id="MobiDB-lite"/>
    </source>
</evidence>
<evidence type="ECO:0000313" key="3">
    <source>
        <dbReference type="Proteomes" id="UP001143474"/>
    </source>
</evidence>
<dbReference type="Proteomes" id="UP001143474">
    <property type="component" value="Unassembled WGS sequence"/>
</dbReference>
<sequence>MSRRLRFTSSRAPSADKPVDQVDREDPGQWWRASNGSGCWSLSGSARTATASTGRQPYDWWHGKTLEQQRASPHLSFAPRPGLNPG</sequence>
<comment type="caution">
    <text evidence="2">The sequence shown here is derived from an EMBL/GenBank/DDBJ whole genome shotgun (WGS) entry which is preliminary data.</text>
</comment>
<feature type="compositionally biased region" description="Basic and acidic residues" evidence="1">
    <location>
        <begin position="17"/>
        <end position="27"/>
    </location>
</feature>
<proteinExistence type="predicted"/>
<accession>A0A9W6I828</accession>
<feature type="region of interest" description="Disordered" evidence="1">
    <location>
        <begin position="65"/>
        <end position="86"/>
    </location>
</feature>
<feature type="region of interest" description="Disordered" evidence="1">
    <location>
        <begin position="1"/>
        <end position="30"/>
    </location>
</feature>
<gene>
    <name evidence="2" type="ORF">GCM10017600_60590</name>
</gene>
<reference evidence="2" key="2">
    <citation type="submission" date="2023-01" db="EMBL/GenBank/DDBJ databases">
        <authorList>
            <person name="Sun Q."/>
            <person name="Evtushenko L."/>
        </authorList>
    </citation>
    <scope>NUCLEOTIDE SEQUENCE</scope>
    <source>
        <strain evidence="2">VKM Ac-2007</strain>
    </source>
</reference>
<evidence type="ECO:0000313" key="2">
    <source>
        <dbReference type="EMBL" id="GLK12649.1"/>
    </source>
</evidence>
<dbReference type="EMBL" id="BSEV01000017">
    <property type="protein sequence ID" value="GLK12649.1"/>
    <property type="molecule type" value="Genomic_DNA"/>
</dbReference>
<organism evidence="2 3">
    <name type="scientific">Streptosporangium carneum</name>
    <dbReference type="NCBI Taxonomy" id="47481"/>
    <lineage>
        <taxon>Bacteria</taxon>
        <taxon>Bacillati</taxon>
        <taxon>Actinomycetota</taxon>
        <taxon>Actinomycetes</taxon>
        <taxon>Streptosporangiales</taxon>
        <taxon>Streptosporangiaceae</taxon>
        <taxon>Streptosporangium</taxon>
    </lineage>
</organism>
<dbReference type="AlphaFoldDB" id="A0A9W6I828"/>